<dbReference type="HAMAP" id="MF_00580">
    <property type="entry name" value="CH10"/>
    <property type="match status" value="1"/>
</dbReference>
<dbReference type="PRINTS" id="PR00297">
    <property type="entry name" value="CHAPERONIN10"/>
</dbReference>
<comment type="similarity">
    <text evidence="1">Belongs to the GroES chaperonin family.</text>
</comment>
<comment type="caution">
    <text evidence="3">The sequence shown here is derived from an EMBL/GenBank/DDBJ whole genome shotgun (WGS) entry which is preliminary data.</text>
</comment>
<sequence>MIKPLGDRVVIKVLEGELKTKSGIVLPDTAKEKPQEGQVVAVGTGKLLDNGQRVALDVKEGDKIIFSKYAGTEVKLDGKDYLIVSERDILAIVQ</sequence>
<dbReference type="NCBIfam" id="NF001530">
    <property type="entry name" value="PRK00364.1-6"/>
    <property type="match status" value="1"/>
</dbReference>
<dbReference type="SMART" id="SM00883">
    <property type="entry name" value="Cpn10"/>
    <property type="match status" value="1"/>
</dbReference>
<dbReference type="GO" id="GO:0051087">
    <property type="term" value="F:protein-folding chaperone binding"/>
    <property type="evidence" value="ECO:0007669"/>
    <property type="project" value="TreeGrafter"/>
</dbReference>
<evidence type="ECO:0000313" key="3">
    <source>
        <dbReference type="EMBL" id="MPM71864.1"/>
    </source>
</evidence>
<dbReference type="GO" id="GO:0044183">
    <property type="term" value="F:protein folding chaperone"/>
    <property type="evidence" value="ECO:0007669"/>
    <property type="project" value="InterPro"/>
</dbReference>
<dbReference type="NCBIfam" id="NF001531">
    <property type="entry name" value="PRK00364.2-2"/>
    <property type="match status" value="1"/>
</dbReference>
<keyword evidence="2" id="KW-0143">Chaperone</keyword>
<dbReference type="EMBL" id="VSSQ01024379">
    <property type="protein sequence ID" value="MPM71864.1"/>
    <property type="molecule type" value="Genomic_DNA"/>
</dbReference>
<dbReference type="NCBIfam" id="NF001534">
    <property type="entry name" value="PRK00364.2-5"/>
    <property type="match status" value="1"/>
</dbReference>
<proteinExistence type="inferred from homology"/>
<dbReference type="PROSITE" id="PS00681">
    <property type="entry name" value="CHAPERONINS_CPN10"/>
    <property type="match status" value="1"/>
</dbReference>
<accession>A0A645C955</accession>
<reference evidence="3" key="1">
    <citation type="submission" date="2019-08" db="EMBL/GenBank/DDBJ databases">
        <authorList>
            <person name="Kucharzyk K."/>
            <person name="Murdoch R.W."/>
            <person name="Higgins S."/>
            <person name="Loffler F."/>
        </authorList>
    </citation>
    <scope>NUCLEOTIDE SEQUENCE</scope>
</reference>
<dbReference type="FunFam" id="2.30.33.40:FF:000001">
    <property type="entry name" value="10 kDa chaperonin"/>
    <property type="match status" value="1"/>
</dbReference>
<dbReference type="GO" id="GO:0046872">
    <property type="term" value="F:metal ion binding"/>
    <property type="evidence" value="ECO:0007669"/>
    <property type="project" value="TreeGrafter"/>
</dbReference>
<dbReference type="SUPFAM" id="SSF50129">
    <property type="entry name" value="GroES-like"/>
    <property type="match status" value="1"/>
</dbReference>
<dbReference type="InterPro" id="IPR011032">
    <property type="entry name" value="GroES-like_sf"/>
</dbReference>
<evidence type="ECO:0000256" key="1">
    <source>
        <dbReference type="ARBA" id="ARBA00006975"/>
    </source>
</evidence>
<organism evidence="3">
    <name type="scientific">bioreactor metagenome</name>
    <dbReference type="NCBI Taxonomy" id="1076179"/>
    <lineage>
        <taxon>unclassified sequences</taxon>
        <taxon>metagenomes</taxon>
        <taxon>ecological metagenomes</taxon>
    </lineage>
</organism>
<dbReference type="GO" id="GO:0005524">
    <property type="term" value="F:ATP binding"/>
    <property type="evidence" value="ECO:0007669"/>
    <property type="project" value="InterPro"/>
</dbReference>
<dbReference type="NCBIfam" id="NF001532">
    <property type="entry name" value="PRK00364.2-3"/>
    <property type="match status" value="1"/>
</dbReference>
<dbReference type="AlphaFoldDB" id="A0A645C955"/>
<dbReference type="NCBIfam" id="NF001527">
    <property type="entry name" value="PRK00364.1-2"/>
    <property type="match status" value="1"/>
</dbReference>
<dbReference type="GO" id="GO:0051082">
    <property type="term" value="F:unfolded protein binding"/>
    <property type="evidence" value="ECO:0007669"/>
    <property type="project" value="TreeGrafter"/>
</dbReference>
<protein>
    <submittedName>
        <fullName evidence="3">10 kDa chaperonin</fullName>
    </submittedName>
</protein>
<dbReference type="Gene3D" id="2.30.33.40">
    <property type="entry name" value="GroES chaperonin"/>
    <property type="match status" value="1"/>
</dbReference>
<gene>
    <name evidence="3" type="primary">groS_34</name>
    <name evidence="3" type="ORF">SDC9_118835</name>
</gene>
<dbReference type="InterPro" id="IPR020818">
    <property type="entry name" value="Chaperonin_GroES"/>
</dbReference>
<dbReference type="InterPro" id="IPR018369">
    <property type="entry name" value="Chaprnonin_Cpn10_CS"/>
</dbReference>
<dbReference type="NCBIfam" id="NF001533">
    <property type="entry name" value="PRK00364.2-4"/>
    <property type="match status" value="1"/>
</dbReference>
<dbReference type="InterPro" id="IPR037124">
    <property type="entry name" value="Chaperonin_GroES_sf"/>
</dbReference>
<name>A0A645C955_9ZZZZ</name>
<dbReference type="PANTHER" id="PTHR10772:SF58">
    <property type="entry name" value="CO-CHAPERONIN GROES"/>
    <property type="match status" value="1"/>
</dbReference>
<dbReference type="Pfam" id="PF00166">
    <property type="entry name" value="Cpn10"/>
    <property type="match status" value="1"/>
</dbReference>
<dbReference type="PANTHER" id="PTHR10772">
    <property type="entry name" value="10 KDA HEAT SHOCK PROTEIN"/>
    <property type="match status" value="1"/>
</dbReference>
<evidence type="ECO:0000256" key="2">
    <source>
        <dbReference type="ARBA" id="ARBA00023186"/>
    </source>
</evidence>
<dbReference type="CDD" id="cd00320">
    <property type="entry name" value="cpn10"/>
    <property type="match status" value="1"/>
</dbReference>